<gene>
    <name evidence="3" type="ORF">EPICR_100016</name>
</gene>
<accession>A0A484HCU2</accession>
<dbReference type="InterPro" id="IPR029057">
    <property type="entry name" value="PRTase-like"/>
</dbReference>
<sequence>MRPAGEWKKKAGRAAQMAANALARAVFPPRCLSCGRFFHPDPDPARETGPAENGRFDAARFFAQSAAECLCPECARGFSPARSPLCPACGAVFPTPAGDDHVCGECLARPKRFDMARACGIYSGPLKKAVHSFKYRGRTELARPFSRTLFLFFQSAWAGRPVDMIVPAPLHPKRLRERGFNQSFLLVKDWPLFMARGGFGNPAPDVSPFVIERRRKTSPQTGLSRKERRRNVKNAFFVTDASRARGRRVLLVDDVYTTGATLDECARALLKEGAAGVDALTLARAMPSV</sequence>
<evidence type="ECO:0000259" key="2">
    <source>
        <dbReference type="Pfam" id="PF00156"/>
    </source>
</evidence>
<dbReference type="InterPro" id="IPR000836">
    <property type="entry name" value="PRTase_dom"/>
</dbReference>
<evidence type="ECO:0000256" key="1">
    <source>
        <dbReference type="ARBA" id="ARBA00008007"/>
    </source>
</evidence>
<reference evidence="3" key="1">
    <citation type="submission" date="2019-01" db="EMBL/GenBank/DDBJ databases">
        <authorList>
            <consortium name="Genoscope - CEA"/>
            <person name="William W."/>
        </authorList>
    </citation>
    <scope>NUCLEOTIDE SEQUENCE</scope>
    <source>
        <strain evidence="3">CR-1</strain>
    </source>
</reference>
<dbReference type="PANTHER" id="PTHR47505">
    <property type="entry name" value="DNA UTILIZATION PROTEIN YHGH"/>
    <property type="match status" value="1"/>
</dbReference>
<dbReference type="Gene3D" id="3.40.50.2020">
    <property type="match status" value="1"/>
</dbReference>
<evidence type="ECO:0000313" key="3">
    <source>
        <dbReference type="EMBL" id="VEN72974.1"/>
    </source>
</evidence>
<proteinExistence type="inferred from homology"/>
<dbReference type="CDD" id="cd06223">
    <property type="entry name" value="PRTases_typeI"/>
    <property type="match status" value="1"/>
</dbReference>
<name>A0A484HCU2_9BACT</name>
<feature type="domain" description="Phosphoribosyltransferase" evidence="2">
    <location>
        <begin position="224"/>
        <end position="284"/>
    </location>
</feature>
<comment type="similarity">
    <text evidence="1">Belongs to the ComF/GntX family.</text>
</comment>
<organism evidence="3">
    <name type="scientific">uncultured Desulfobacteraceae bacterium</name>
    <dbReference type="NCBI Taxonomy" id="218296"/>
    <lineage>
        <taxon>Bacteria</taxon>
        <taxon>Pseudomonadati</taxon>
        <taxon>Thermodesulfobacteriota</taxon>
        <taxon>Desulfobacteria</taxon>
        <taxon>Desulfobacterales</taxon>
        <taxon>Desulfobacteraceae</taxon>
        <taxon>environmental samples</taxon>
    </lineage>
</organism>
<dbReference type="SUPFAM" id="SSF53271">
    <property type="entry name" value="PRTase-like"/>
    <property type="match status" value="1"/>
</dbReference>
<dbReference type="AlphaFoldDB" id="A0A484HCU2"/>
<dbReference type="Pfam" id="PF00156">
    <property type="entry name" value="Pribosyltran"/>
    <property type="match status" value="1"/>
</dbReference>
<protein>
    <recommendedName>
        <fullName evidence="2">Phosphoribosyltransferase domain-containing protein</fullName>
    </recommendedName>
</protein>
<dbReference type="EMBL" id="CAACVI010000002">
    <property type="protein sequence ID" value="VEN72974.1"/>
    <property type="molecule type" value="Genomic_DNA"/>
</dbReference>
<dbReference type="InterPro" id="IPR051910">
    <property type="entry name" value="ComF/GntX_DNA_util-trans"/>
</dbReference>
<dbReference type="PANTHER" id="PTHR47505:SF1">
    <property type="entry name" value="DNA UTILIZATION PROTEIN YHGH"/>
    <property type="match status" value="1"/>
</dbReference>